<dbReference type="SUPFAM" id="SSF160104">
    <property type="entry name" value="Acetoacetate decarboxylase-like"/>
    <property type="match status" value="1"/>
</dbReference>
<dbReference type="Proteomes" id="UP000321304">
    <property type="component" value="Unassembled WGS sequence"/>
</dbReference>
<evidence type="ECO:0000313" key="2">
    <source>
        <dbReference type="Proteomes" id="UP000321304"/>
    </source>
</evidence>
<keyword evidence="2" id="KW-1185">Reference proteome</keyword>
<dbReference type="InterPro" id="IPR023375">
    <property type="entry name" value="ADC_dom_sf"/>
</dbReference>
<proteinExistence type="predicted"/>
<dbReference type="RefSeq" id="WP_146992933.1">
    <property type="nucleotide sequence ID" value="NZ_VITY01000023.1"/>
</dbReference>
<protein>
    <recommendedName>
        <fullName evidence="3">Acetoacetate decarboxylase</fullName>
    </recommendedName>
</protein>
<dbReference type="EMBL" id="VITY01000023">
    <property type="protein sequence ID" value="TWB87152.1"/>
    <property type="molecule type" value="Genomic_DNA"/>
</dbReference>
<comment type="caution">
    <text evidence="1">The sequence shown here is derived from an EMBL/GenBank/DDBJ whole genome shotgun (WGS) entry which is preliminary data.</text>
</comment>
<reference evidence="1 2" key="1">
    <citation type="submission" date="2019-06" db="EMBL/GenBank/DDBJ databases">
        <title>Genomic Encyclopedia of Type Strains, Phase IV (KMG-V): Genome sequencing to study the core and pangenomes of soil and plant-associated prokaryotes.</title>
        <authorList>
            <person name="Whitman W."/>
        </authorList>
    </citation>
    <scope>NUCLEOTIDE SEQUENCE [LARGE SCALE GENOMIC DNA]</scope>
    <source>
        <strain evidence="1 2">BR 10355</strain>
    </source>
</reference>
<organism evidence="1 2">
    <name type="scientific">Bradyrhizobium macuxiense</name>
    <dbReference type="NCBI Taxonomy" id="1755647"/>
    <lineage>
        <taxon>Bacteria</taxon>
        <taxon>Pseudomonadati</taxon>
        <taxon>Pseudomonadota</taxon>
        <taxon>Alphaproteobacteria</taxon>
        <taxon>Hyphomicrobiales</taxon>
        <taxon>Nitrobacteraceae</taxon>
        <taxon>Bradyrhizobium</taxon>
    </lineage>
</organism>
<name>A0A560KVC6_9BRAD</name>
<evidence type="ECO:0008006" key="3">
    <source>
        <dbReference type="Google" id="ProtNLM"/>
    </source>
</evidence>
<dbReference type="AlphaFoldDB" id="A0A560KVC6"/>
<evidence type="ECO:0000313" key="1">
    <source>
        <dbReference type="EMBL" id="TWB87152.1"/>
    </source>
</evidence>
<sequence length="320" mass="34192">MPDPQPAGALPAYVDYPSVQTLPGPIAFTNVRMSAFYLAADGSVLQTLCDRLIATPSGGRVRFTPMPSVIMSFTEFPHSVFVNYANRGVATERELSFGIPGIFTTFNGSIPVEIGFALFMPFLFLDNPVALMTGRENYGFFKQTGQIGMPDDPGSAGFSADVYGCPSFSPNANWGQQCLITLRRVAAAAPHPALGLPWPDPKAAARNLAAAMQAAASGATIAPAAFADFLTGSLPQIFLKQFRDIADGTRACYQAVTLARYNVTRLISVSFEDQYAIDLKTLDSTPVAAALGLAPATQTSLGMRVEMDMQLDNGKVLWQA</sequence>
<gene>
    <name evidence="1" type="ORF">FBZ93_12383</name>
</gene>
<dbReference type="OrthoDB" id="8479876at2"/>
<dbReference type="Gene3D" id="2.40.400.10">
    <property type="entry name" value="Acetoacetate decarboxylase-like"/>
    <property type="match status" value="1"/>
</dbReference>
<accession>A0A560KVC6</accession>